<evidence type="ECO:0000313" key="2">
    <source>
        <dbReference type="EMBL" id="ATZ81032.1"/>
    </source>
</evidence>
<gene>
    <name evidence="2" type="ORF">BMW23_0987</name>
</gene>
<dbReference type="EMBL" id="MF782455">
    <property type="protein sequence ID" value="ATZ81032.1"/>
    <property type="molecule type" value="Genomic_DNA"/>
</dbReference>
<evidence type="ECO:0000259" key="1">
    <source>
        <dbReference type="PROSITE" id="PS50943"/>
    </source>
</evidence>
<dbReference type="Pfam" id="PF01381">
    <property type="entry name" value="HTH_3"/>
    <property type="match status" value="1"/>
</dbReference>
<name>A0A2H4UVS6_9VIRU</name>
<evidence type="ECO:0000313" key="3">
    <source>
        <dbReference type="Proteomes" id="UP000240325"/>
    </source>
</evidence>
<dbReference type="Gene3D" id="1.10.260.40">
    <property type="entry name" value="lambda repressor-like DNA-binding domains"/>
    <property type="match status" value="1"/>
</dbReference>
<organism evidence="2">
    <name type="scientific">Bodo saltans virus</name>
    <dbReference type="NCBI Taxonomy" id="2024608"/>
    <lineage>
        <taxon>Viruses</taxon>
        <taxon>Varidnaviria</taxon>
        <taxon>Bamfordvirae</taxon>
        <taxon>Nucleocytoviricota</taxon>
        <taxon>Megaviricetes</taxon>
        <taxon>Imitervirales</taxon>
        <taxon>Mimiviridae</taxon>
        <taxon>Klosneuvirinae</taxon>
        <taxon>Theiavirus</taxon>
        <taxon>Theiavirus salishense</taxon>
    </lineage>
</organism>
<dbReference type="GO" id="GO:0003677">
    <property type="term" value="F:DNA binding"/>
    <property type="evidence" value="ECO:0007669"/>
    <property type="project" value="InterPro"/>
</dbReference>
<dbReference type="InterPro" id="IPR010982">
    <property type="entry name" value="Lambda_DNA-bd_dom_sf"/>
</dbReference>
<protein>
    <submittedName>
        <fullName evidence="2">HTH XRE domain-containing protein</fullName>
    </submittedName>
</protein>
<dbReference type="PROSITE" id="PS50943">
    <property type="entry name" value="HTH_CROC1"/>
    <property type="match status" value="1"/>
</dbReference>
<dbReference type="InterPro" id="IPR001387">
    <property type="entry name" value="Cro/C1-type_HTH"/>
</dbReference>
<proteinExistence type="predicted"/>
<dbReference type="SUPFAM" id="SSF47413">
    <property type="entry name" value="lambda repressor-like DNA-binding domains"/>
    <property type="match status" value="1"/>
</dbReference>
<dbReference type="Proteomes" id="UP000240325">
    <property type="component" value="Segment"/>
</dbReference>
<feature type="domain" description="HTH cro/C1-type" evidence="1">
    <location>
        <begin position="54"/>
        <end position="108"/>
    </location>
</feature>
<accession>A0A2H4UVS6</accession>
<keyword evidence="3" id="KW-1185">Reference proteome</keyword>
<dbReference type="CDD" id="cd00093">
    <property type="entry name" value="HTH_XRE"/>
    <property type="match status" value="1"/>
</dbReference>
<sequence>MSKQIHKQIVTFPVDPPKGQPVKKEIKIVKPEDVRDDNDIKKLHTVKPDISRRIVSERTKLGWTQNDLAKQSCVNINIIKNYENGTAVIDGKIQQSILVTLEKESKKRKDAVSV</sequence>
<reference evidence="2" key="1">
    <citation type="journal article" date="2017" name="Elife">
        <title>The kinetoplastid-infecting Bodo saltans virus (BsV), a window into the most abundant giant viruses in the sea.</title>
        <authorList>
            <person name="Deeg C.M."/>
            <person name="Chow C.-E.T."/>
            <person name="Suttle C.A."/>
        </authorList>
    </citation>
    <scope>NUCLEOTIDE SEQUENCE</scope>
    <source>
        <strain evidence="2">NG1</strain>
    </source>
</reference>